<dbReference type="GO" id="GO:0005886">
    <property type="term" value="C:plasma membrane"/>
    <property type="evidence" value="ECO:0007669"/>
    <property type="project" value="UniProtKB-SubCell"/>
</dbReference>
<comment type="subcellular location">
    <subcellularLocation>
        <location evidence="1">Cell membrane</location>
        <topology evidence="1">Multi-pass membrane protein</topology>
    </subcellularLocation>
</comment>
<feature type="domain" description="ABC3 transporter permease C-terminal" evidence="7">
    <location>
        <begin position="288"/>
        <end position="404"/>
    </location>
</feature>
<feature type="domain" description="MacB-like periplasmic core" evidence="8">
    <location>
        <begin position="21"/>
        <end position="239"/>
    </location>
</feature>
<dbReference type="Pfam" id="PF02687">
    <property type="entry name" value="FtsX"/>
    <property type="match status" value="2"/>
</dbReference>
<feature type="transmembrane region" description="Helical" evidence="6">
    <location>
        <begin position="376"/>
        <end position="399"/>
    </location>
</feature>
<feature type="transmembrane region" description="Helical" evidence="6">
    <location>
        <begin position="670"/>
        <end position="691"/>
    </location>
</feature>
<dbReference type="PANTHER" id="PTHR30572:SF18">
    <property type="entry name" value="ABC-TYPE MACROLIDE FAMILY EXPORT SYSTEM PERMEASE COMPONENT 2"/>
    <property type="match status" value="1"/>
</dbReference>
<keyword evidence="5 6" id="KW-0472">Membrane</keyword>
<evidence type="ECO:0000256" key="1">
    <source>
        <dbReference type="ARBA" id="ARBA00004651"/>
    </source>
</evidence>
<organism evidence="9 10">
    <name type="scientific">Chryseolinea soli</name>
    <dbReference type="NCBI Taxonomy" id="2321403"/>
    <lineage>
        <taxon>Bacteria</taxon>
        <taxon>Pseudomonadati</taxon>
        <taxon>Bacteroidota</taxon>
        <taxon>Cytophagia</taxon>
        <taxon>Cytophagales</taxon>
        <taxon>Fulvivirgaceae</taxon>
        <taxon>Chryseolinea</taxon>
    </lineage>
</organism>
<keyword evidence="10" id="KW-1185">Reference proteome</keyword>
<proteinExistence type="predicted"/>
<evidence type="ECO:0000256" key="6">
    <source>
        <dbReference type="SAM" id="Phobius"/>
    </source>
</evidence>
<dbReference type="GO" id="GO:0022857">
    <property type="term" value="F:transmembrane transporter activity"/>
    <property type="evidence" value="ECO:0007669"/>
    <property type="project" value="TreeGrafter"/>
</dbReference>
<dbReference type="PROSITE" id="PS51257">
    <property type="entry name" value="PROKAR_LIPOPROTEIN"/>
    <property type="match status" value="1"/>
</dbReference>
<dbReference type="Pfam" id="PF12704">
    <property type="entry name" value="MacB_PCD"/>
    <property type="match status" value="2"/>
</dbReference>
<dbReference type="EMBL" id="CP032382">
    <property type="protein sequence ID" value="AYB35591.1"/>
    <property type="molecule type" value="Genomic_DNA"/>
</dbReference>
<protein>
    <submittedName>
        <fullName evidence="9">ABC transporter permease</fullName>
    </submittedName>
</protein>
<evidence type="ECO:0000313" key="9">
    <source>
        <dbReference type="EMBL" id="AYB35591.1"/>
    </source>
</evidence>
<keyword evidence="2" id="KW-1003">Cell membrane</keyword>
<evidence type="ECO:0000259" key="8">
    <source>
        <dbReference type="Pfam" id="PF12704"/>
    </source>
</evidence>
<feature type="transmembrane region" description="Helical" evidence="6">
    <location>
        <begin position="751"/>
        <end position="773"/>
    </location>
</feature>
<evidence type="ECO:0000256" key="2">
    <source>
        <dbReference type="ARBA" id="ARBA00022475"/>
    </source>
</evidence>
<dbReference type="InterPro" id="IPR025857">
    <property type="entry name" value="MacB_PCD"/>
</dbReference>
<dbReference type="RefSeq" id="WP_119758834.1">
    <property type="nucleotide sequence ID" value="NZ_CP032382.1"/>
</dbReference>
<dbReference type="AlphaFoldDB" id="A0A385SYY9"/>
<evidence type="ECO:0000259" key="7">
    <source>
        <dbReference type="Pfam" id="PF02687"/>
    </source>
</evidence>
<dbReference type="KEGG" id="chk:D4L85_17285"/>
<keyword evidence="3 6" id="KW-0812">Transmembrane</keyword>
<feature type="transmembrane region" description="Helical" evidence="6">
    <location>
        <begin position="333"/>
        <end position="356"/>
    </location>
</feature>
<accession>A0A385SYY9</accession>
<evidence type="ECO:0000313" key="10">
    <source>
        <dbReference type="Proteomes" id="UP000266183"/>
    </source>
</evidence>
<keyword evidence="4 6" id="KW-1133">Transmembrane helix</keyword>
<dbReference type="OrthoDB" id="5933722at2"/>
<dbReference type="InterPro" id="IPR003838">
    <property type="entry name" value="ABC3_permease_C"/>
</dbReference>
<feature type="domain" description="MacB-like periplasmic core" evidence="8">
    <location>
        <begin position="432"/>
        <end position="629"/>
    </location>
</feature>
<evidence type="ECO:0000256" key="4">
    <source>
        <dbReference type="ARBA" id="ARBA00022989"/>
    </source>
</evidence>
<dbReference type="Proteomes" id="UP000266183">
    <property type="component" value="Chromosome"/>
</dbReference>
<evidence type="ECO:0000256" key="3">
    <source>
        <dbReference type="ARBA" id="ARBA00022692"/>
    </source>
</evidence>
<dbReference type="InterPro" id="IPR050250">
    <property type="entry name" value="Macrolide_Exporter_MacB"/>
</dbReference>
<feature type="transmembrane region" description="Helical" evidence="6">
    <location>
        <begin position="282"/>
        <end position="304"/>
    </location>
</feature>
<evidence type="ECO:0000256" key="5">
    <source>
        <dbReference type="ARBA" id="ARBA00023136"/>
    </source>
</evidence>
<feature type="domain" description="ABC3 transporter permease C-terminal" evidence="7">
    <location>
        <begin position="670"/>
        <end position="779"/>
    </location>
</feature>
<dbReference type="PANTHER" id="PTHR30572">
    <property type="entry name" value="MEMBRANE COMPONENT OF TRANSPORTER-RELATED"/>
    <property type="match status" value="1"/>
</dbReference>
<name>A0A385SYY9_9BACT</name>
<feature type="transmembrane region" description="Helical" evidence="6">
    <location>
        <begin position="420"/>
        <end position="444"/>
    </location>
</feature>
<gene>
    <name evidence="9" type="ORF">D4L85_17285</name>
</gene>
<sequence length="790" mass="88561">MLYRNYFNTAWRNLLKDKSFSAINISGLALGMACSLLIVLWVLDEKGIDAFHANDSRLYMVYQEQHYDGIVNGSYATPGLLAEDLKQVYPEIEYSTGMAWTTSSTFEANGKIFKQDGDYGSSDFFSIFSFPLLAGTKETALKTKNDIALSRKMAEIFFGSVEAALGQSLRYENKADLKVSAVFEDLPPNSSMKFDYLLNWETFMDEQQWSRSWGNNASLCFIVLKEGTDVSALNDKLHNYLDRHPDAQSETFKAKLGLQKYSEQYLHSEFENGKIAGGRIQYVNLFSVIAVFIILIACINFMNLTTARSIKRGKEIGVRKVVGAFRGALIRQFIGEAILITAFAFVVGILLVVAVLPVFNIITQKQIQLPFDQGEFWIVLGAMVLLIGFISGSYPALYLSGFNPVHAFKGTLKFGGTALWFRKGLVVFQFMLSIMLIVGTIVVYRQVSYVQSVHLGYDRENLIYVPVDGPFAKKYDVFKDELLRTPGIKLVSRIDNRPTRIVNGTGGVTWEGKDPSAFIDITQVAVGYDFMRTMGIELLQGRDFSPEIKSDTAGYIVNETALKLFNYKNPIGMPLTLWGMKGTIVGVVKDFHINSLHVEIKPLMLRLNEAMNGGWVMIRVEPGKTNEAIAGIKKTWKELNPYFPIDYQFSDQEYQKLYASEQVIEKLSNAFALMAIFISCLGLLGLTMFTTEQRTKEIGIRKILGAPLVSLFNLLSKELLILISIAIVMASPIAWYVMNGWLSGYAYKIDITLWIFILAGLLAIVIALITISFQTLKALLANPVKSLRSE</sequence>
<reference evidence="10" key="1">
    <citation type="submission" date="2018-09" db="EMBL/GenBank/DDBJ databases">
        <title>Chryseolinea sp. KIS68-18 isolated from soil.</title>
        <authorList>
            <person name="Weon H.-Y."/>
            <person name="Kwon S.-W."/>
            <person name="Lee S.A."/>
        </authorList>
    </citation>
    <scope>NUCLEOTIDE SEQUENCE [LARGE SCALE GENOMIC DNA]</scope>
    <source>
        <strain evidence="10">KIS68-18</strain>
    </source>
</reference>
<feature type="transmembrane region" description="Helical" evidence="6">
    <location>
        <begin position="21"/>
        <end position="43"/>
    </location>
</feature>
<feature type="transmembrane region" description="Helical" evidence="6">
    <location>
        <begin position="719"/>
        <end position="739"/>
    </location>
</feature>